<name>A0AAI9E8I8_9PEZI</name>
<evidence type="ECO:0000256" key="1">
    <source>
        <dbReference type="ARBA" id="ARBA00022450"/>
    </source>
</evidence>
<dbReference type="Pfam" id="PF13602">
    <property type="entry name" value="ADH_zinc_N_2"/>
    <property type="match status" value="1"/>
</dbReference>
<dbReference type="SMART" id="SM00823">
    <property type="entry name" value="PKS_PP"/>
    <property type="match status" value="1"/>
</dbReference>
<keyword evidence="1" id="KW-0596">Phosphopantetheine</keyword>
<dbReference type="GO" id="GO:0004315">
    <property type="term" value="F:3-oxoacyl-[acyl-carrier-protein] synthase activity"/>
    <property type="evidence" value="ECO:0007669"/>
    <property type="project" value="InterPro"/>
</dbReference>
<dbReference type="SMART" id="SM00822">
    <property type="entry name" value="PKS_KR"/>
    <property type="match status" value="1"/>
</dbReference>
<dbReference type="SUPFAM" id="SSF52151">
    <property type="entry name" value="FabD/lysophospholipase-like"/>
    <property type="match status" value="1"/>
</dbReference>
<dbReference type="InterPro" id="IPR049551">
    <property type="entry name" value="PKS_DH_C"/>
</dbReference>
<dbReference type="SUPFAM" id="SSF55048">
    <property type="entry name" value="Probable ACP-binding domain of malonyl-CoA ACP transacylase"/>
    <property type="match status" value="1"/>
</dbReference>
<dbReference type="PROSITE" id="PS50075">
    <property type="entry name" value="CARRIER"/>
    <property type="match status" value="1"/>
</dbReference>
<dbReference type="SMART" id="SM00829">
    <property type="entry name" value="PKS_ER"/>
    <property type="match status" value="1"/>
</dbReference>
<dbReference type="InterPro" id="IPR014030">
    <property type="entry name" value="Ketoacyl_synth_N"/>
</dbReference>
<dbReference type="GO" id="GO:0016491">
    <property type="term" value="F:oxidoreductase activity"/>
    <property type="evidence" value="ECO:0007669"/>
    <property type="project" value="InterPro"/>
</dbReference>
<dbReference type="Pfam" id="PF08242">
    <property type="entry name" value="Methyltransf_12"/>
    <property type="match status" value="1"/>
</dbReference>
<dbReference type="FunFam" id="3.40.50.720:FF:000209">
    <property type="entry name" value="Polyketide synthase Pks12"/>
    <property type="match status" value="1"/>
</dbReference>
<dbReference type="InterPro" id="IPR057326">
    <property type="entry name" value="KR_dom"/>
</dbReference>
<evidence type="ECO:0000256" key="6">
    <source>
        <dbReference type="ARBA" id="ARBA00023315"/>
    </source>
</evidence>
<dbReference type="Pfam" id="PF14765">
    <property type="entry name" value="PS-DH"/>
    <property type="match status" value="1"/>
</dbReference>
<evidence type="ECO:0000259" key="9">
    <source>
        <dbReference type="PROSITE" id="PS50075"/>
    </source>
</evidence>
<dbReference type="InterPro" id="IPR049552">
    <property type="entry name" value="PKS_DH_N"/>
</dbReference>
<dbReference type="Gene3D" id="3.40.50.150">
    <property type="entry name" value="Vaccinia Virus protein VP39"/>
    <property type="match status" value="1"/>
</dbReference>
<dbReference type="Gene3D" id="3.10.129.110">
    <property type="entry name" value="Polyketide synthase dehydratase"/>
    <property type="match status" value="1"/>
</dbReference>
<dbReference type="SMART" id="SM00825">
    <property type="entry name" value="PKS_KS"/>
    <property type="match status" value="1"/>
</dbReference>
<dbReference type="PROSITE" id="PS52004">
    <property type="entry name" value="KS3_2"/>
    <property type="match status" value="1"/>
</dbReference>
<dbReference type="Gene3D" id="3.90.180.10">
    <property type="entry name" value="Medium-chain alcohol dehydrogenases, catalytic domain"/>
    <property type="match status" value="1"/>
</dbReference>
<dbReference type="SUPFAM" id="SSF50129">
    <property type="entry name" value="GroES-like"/>
    <property type="match status" value="1"/>
</dbReference>
<dbReference type="InterPro" id="IPR029063">
    <property type="entry name" value="SAM-dependent_MTases_sf"/>
</dbReference>
<organism evidence="12 13">
    <name type="scientific">Lecanosticta acicola</name>
    <dbReference type="NCBI Taxonomy" id="111012"/>
    <lineage>
        <taxon>Eukaryota</taxon>
        <taxon>Fungi</taxon>
        <taxon>Dikarya</taxon>
        <taxon>Ascomycota</taxon>
        <taxon>Pezizomycotina</taxon>
        <taxon>Dothideomycetes</taxon>
        <taxon>Dothideomycetidae</taxon>
        <taxon>Mycosphaerellales</taxon>
        <taxon>Mycosphaerellaceae</taxon>
        <taxon>Lecanosticta</taxon>
    </lineage>
</organism>
<proteinExistence type="predicted"/>
<evidence type="ECO:0000256" key="5">
    <source>
        <dbReference type="ARBA" id="ARBA00023268"/>
    </source>
</evidence>
<keyword evidence="2" id="KW-0597">Phosphoprotein</keyword>
<dbReference type="Gene3D" id="3.40.366.10">
    <property type="entry name" value="Malonyl-Coenzyme A Acyl Carrier Protein, domain 2"/>
    <property type="match status" value="1"/>
</dbReference>
<dbReference type="Pfam" id="PF16197">
    <property type="entry name" value="KAsynt_C_assoc"/>
    <property type="match status" value="1"/>
</dbReference>
<keyword evidence="4" id="KW-0521">NADP</keyword>
<dbReference type="EMBL" id="CAVMBE010000020">
    <property type="protein sequence ID" value="CAK3992631.1"/>
    <property type="molecule type" value="Genomic_DNA"/>
</dbReference>
<dbReference type="PROSITE" id="PS52019">
    <property type="entry name" value="PKS_MFAS_DH"/>
    <property type="match status" value="1"/>
</dbReference>
<dbReference type="SUPFAM" id="SSF53335">
    <property type="entry name" value="S-adenosyl-L-methionine-dependent methyltransferases"/>
    <property type="match status" value="1"/>
</dbReference>
<dbReference type="InterPro" id="IPR020841">
    <property type="entry name" value="PKS_Beta-ketoAc_synthase_dom"/>
</dbReference>
<keyword evidence="13" id="KW-1185">Reference proteome</keyword>
<dbReference type="SUPFAM" id="SSF53901">
    <property type="entry name" value="Thiolase-like"/>
    <property type="match status" value="1"/>
</dbReference>
<feature type="active site" description="Proton acceptor; for dehydratase activity" evidence="7">
    <location>
        <position position="982"/>
    </location>
</feature>
<feature type="active site" description="Proton donor; for dehydratase activity" evidence="7">
    <location>
        <position position="1149"/>
    </location>
</feature>
<dbReference type="Pfam" id="PF21089">
    <property type="entry name" value="PKS_DH_N"/>
    <property type="match status" value="1"/>
</dbReference>
<evidence type="ECO:0000313" key="13">
    <source>
        <dbReference type="Proteomes" id="UP001296104"/>
    </source>
</evidence>
<dbReference type="Pfam" id="PF08659">
    <property type="entry name" value="KR"/>
    <property type="match status" value="1"/>
</dbReference>
<dbReference type="InterPro" id="IPR036736">
    <property type="entry name" value="ACP-like_sf"/>
</dbReference>
<dbReference type="InterPro" id="IPR014031">
    <property type="entry name" value="Ketoacyl_synth_C"/>
</dbReference>
<dbReference type="InterPro" id="IPR016035">
    <property type="entry name" value="Acyl_Trfase/lysoPLipase"/>
</dbReference>
<accession>A0AAI9E8I8</accession>
<dbReference type="GO" id="GO:0031177">
    <property type="term" value="F:phosphopantetheine binding"/>
    <property type="evidence" value="ECO:0007669"/>
    <property type="project" value="InterPro"/>
</dbReference>
<dbReference type="PANTHER" id="PTHR43775">
    <property type="entry name" value="FATTY ACID SYNTHASE"/>
    <property type="match status" value="1"/>
</dbReference>
<evidence type="ECO:0000256" key="7">
    <source>
        <dbReference type="PROSITE-ProRule" id="PRU01363"/>
    </source>
</evidence>
<feature type="compositionally biased region" description="Polar residues" evidence="8">
    <location>
        <begin position="1"/>
        <end position="18"/>
    </location>
</feature>
<dbReference type="Pfam" id="PF00109">
    <property type="entry name" value="ketoacyl-synt"/>
    <property type="match status" value="1"/>
</dbReference>
<dbReference type="InterPro" id="IPR001227">
    <property type="entry name" value="Ac_transferase_dom_sf"/>
</dbReference>
<dbReference type="InterPro" id="IPR042104">
    <property type="entry name" value="PKS_dehydratase_sf"/>
</dbReference>
<dbReference type="InterPro" id="IPR016039">
    <property type="entry name" value="Thiolase-like"/>
</dbReference>
<feature type="domain" description="PKS/mFAS DH" evidence="11">
    <location>
        <begin position="950"/>
        <end position="1233"/>
    </location>
</feature>
<dbReference type="InterPro" id="IPR032821">
    <property type="entry name" value="PKS_assoc"/>
</dbReference>
<dbReference type="InterPro" id="IPR016036">
    <property type="entry name" value="Malonyl_transacylase_ACP-bd"/>
</dbReference>
<dbReference type="GO" id="GO:0004312">
    <property type="term" value="F:fatty acid synthase activity"/>
    <property type="evidence" value="ECO:0007669"/>
    <property type="project" value="TreeGrafter"/>
</dbReference>
<dbReference type="Pfam" id="PF02801">
    <property type="entry name" value="Ketoacyl-synt_C"/>
    <property type="match status" value="1"/>
</dbReference>
<dbReference type="SUPFAM" id="SSF51735">
    <property type="entry name" value="NAD(P)-binding Rossmann-fold domains"/>
    <property type="match status" value="2"/>
</dbReference>
<protein>
    <submittedName>
        <fullName evidence="12">Polyketide synthase</fullName>
    </submittedName>
</protein>
<dbReference type="InterPro" id="IPR020806">
    <property type="entry name" value="PKS_PP-bd"/>
</dbReference>
<evidence type="ECO:0000256" key="8">
    <source>
        <dbReference type="SAM" id="MobiDB-lite"/>
    </source>
</evidence>
<dbReference type="Proteomes" id="UP001296104">
    <property type="component" value="Unassembled WGS sequence"/>
</dbReference>
<comment type="caution">
    <text evidence="12">The sequence shown here is derived from an EMBL/GenBank/DDBJ whole genome shotgun (WGS) entry which is preliminary data.</text>
</comment>
<evidence type="ECO:0000259" key="10">
    <source>
        <dbReference type="PROSITE" id="PS52004"/>
    </source>
</evidence>
<feature type="domain" description="Carrier" evidence="9">
    <location>
        <begin position="2430"/>
        <end position="2507"/>
    </location>
</feature>
<gene>
    <name evidence="12" type="ORF">LECACI_7A003994</name>
</gene>
<dbReference type="PANTHER" id="PTHR43775:SF28">
    <property type="entry name" value="SYNTHASE, PUTATIVE-RELATED"/>
    <property type="match status" value="1"/>
</dbReference>
<dbReference type="Pfam" id="PF08240">
    <property type="entry name" value="ADH_N"/>
    <property type="match status" value="1"/>
</dbReference>
<dbReference type="GO" id="GO:1901336">
    <property type="term" value="P:lactone biosynthetic process"/>
    <property type="evidence" value="ECO:0007669"/>
    <property type="project" value="UniProtKB-ARBA"/>
</dbReference>
<dbReference type="InterPro" id="IPR018201">
    <property type="entry name" value="Ketoacyl_synth_AS"/>
</dbReference>
<dbReference type="Gene3D" id="3.40.47.10">
    <property type="match status" value="1"/>
</dbReference>
<keyword evidence="6" id="KW-0012">Acyltransferase</keyword>
<evidence type="ECO:0000256" key="3">
    <source>
        <dbReference type="ARBA" id="ARBA00022679"/>
    </source>
</evidence>
<dbReference type="SMART" id="SM00827">
    <property type="entry name" value="PKS_AT"/>
    <property type="match status" value="1"/>
</dbReference>
<dbReference type="SMART" id="SM00826">
    <property type="entry name" value="PKS_DH"/>
    <property type="match status" value="1"/>
</dbReference>
<dbReference type="SUPFAM" id="SSF47336">
    <property type="entry name" value="ACP-like"/>
    <property type="match status" value="1"/>
</dbReference>
<dbReference type="GO" id="GO:0006633">
    <property type="term" value="P:fatty acid biosynthetic process"/>
    <property type="evidence" value="ECO:0007669"/>
    <property type="project" value="InterPro"/>
</dbReference>
<dbReference type="Pfam" id="PF00550">
    <property type="entry name" value="PP-binding"/>
    <property type="match status" value="1"/>
</dbReference>
<dbReference type="InterPro" id="IPR009081">
    <property type="entry name" value="PP-bd_ACP"/>
</dbReference>
<dbReference type="Gene3D" id="3.40.50.720">
    <property type="entry name" value="NAD(P)-binding Rossmann-like Domain"/>
    <property type="match status" value="1"/>
</dbReference>
<dbReference type="Pfam" id="PF00698">
    <property type="entry name" value="Acyl_transf_1"/>
    <property type="match status" value="1"/>
</dbReference>
<dbReference type="CDD" id="cd02440">
    <property type="entry name" value="AdoMet_MTases"/>
    <property type="match status" value="1"/>
</dbReference>
<dbReference type="InterPro" id="IPR050091">
    <property type="entry name" value="PKS_NRPS_Biosynth_Enz"/>
</dbReference>
<feature type="compositionally biased region" description="Polar residues" evidence="8">
    <location>
        <begin position="33"/>
        <end position="59"/>
    </location>
</feature>
<evidence type="ECO:0000256" key="4">
    <source>
        <dbReference type="ARBA" id="ARBA00022857"/>
    </source>
</evidence>
<evidence type="ECO:0000259" key="11">
    <source>
        <dbReference type="PROSITE" id="PS52019"/>
    </source>
</evidence>
<dbReference type="GO" id="GO:0044550">
    <property type="term" value="P:secondary metabolite biosynthetic process"/>
    <property type="evidence" value="ECO:0007669"/>
    <property type="project" value="TreeGrafter"/>
</dbReference>
<dbReference type="PROSITE" id="PS00606">
    <property type="entry name" value="KS3_1"/>
    <property type="match status" value="1"/>
</dbReference>
<keyword evidence="3" id="KW-0808">Transferase</keyword>
<dbReference type="CDD" id="cd05195">
    <property type="entry name" value="enoyl_red"/>
    <property type="match status" value="1"/>
</dbReference>
<evidence type="ECO:0000256" key="2">
    <source>
        <dbReference type="ARBA" id="ARBA00022553"/>
    </source>
</evidence>
<dbReference type="InterPro" id="IPR013968">
    <property type="entry name" value="PKS_KR"/>
</dbReference>
<sequence length="2523" mass="276653">MSPPSATATHVPTSNGTSPEKGERHINGHVESNGAQPVNGTAMNGAHTNGNVTNGSSSPNVGATIPIAVVGMANRLPGGLNTPQQFWEFLISKGDARCRVPASRYNIDAYYSKSGKPGTVNTQYGYFLDESVDIGAFDASLFSLRKGEIDRADPHQRHMLEVVREALEDAGETKWRGRNIGCYIGTFGEDWFEMFAKESQQYGTYRATGHGDFMVPNRISHDLDIHGPSMIIKTACSSALVGLHEACQAIGRGDCESAIVGGANLIMAPYMTTTMAEQGVLSPDGNCYTFSAEANGYARGEAINAVYLKPLDAALRDGNPVRAVIRGTSSNSDGCSPGGVSAPNSEAQAAMIRRAYEVAGIKDYSHTAFVECHGTGTAIGDPRETDAVASIWGPAGGVHIGSVKPNMGHSEGASGLTSLIKAVMALENKTLPPNIKFKTPNPDIKFDVLTVPTEPTAWPASRAERVSVNSFGIGGSNAHVILDSASSFGIKQRSSTRKESPQLLLFSGASPDSVKQLAANYNEYLDRSPEKVADLAYTLANHREHWNQRCFAVAKKFDALSPAAVVKSPSVVPQLVMVFTGQGAQWPLMGRELMQDPGYSVFKDSIKLLDKHLQTTSFRPDWSIEEELLHPPQTSRLNTAELSQPLCTAIQVALVDLLATFNIKPAAVVGHSSGELAAAYAAGAITAREAIIAAYHRGAVSKLQSKAGAMAAIGMGREEIKKYLTVPGVVIACENSPKSVTISGDASAVKEVVANIKKADDDVLARLLKVDKAYHSHHMVEIGEAYYGLIEKEVHSKQPTIPFFSSVTGELVDSAESLGARYWQKNLESPVLFETAVTNLLQHEATGKDPMLLEVGPHAALSGPLRQIQTLVSKPSPYTSVLMRNEDCVETFLTAIGRLYCSKIDINFKALMSEGTTLSDLPRYPWNHSESYWEESRLSREWRLRQFPHHDLLGVRLPESTELNPTWRNVFHLDHAEWIRDHKVMDDVVFPMAGYIGMVGEAVRQISGLDESYNLRHVTVSTALVLNDAKPTEIITSFRKHRLTDMLDSQWWEFTIASHNGQMWMKHCAGEVRAGTTPAESGEARSLPPRKVTQQRCYDTFRRAGLRFGPAFRTLQDVRSETTTEGATARAVSDLPDAINYHMHPTLIDAGLQLLAIAASRGFSGSGNIRMLVPTLAEEITIFRTAGNIDVTSSATFNSTGTCRGQSVATADGITVMKINGLRLTPVDDGVGHENRNLTARVEWGPHIDFQEVASLFVPNHNRPNEVPSLDKLSRLCMTISLRKIQGLETQQPHMQKYVSWIKGQLAASDLVTRDIFRPIEKKQEEIVLSRLSDDEIMFHIATIMSELHDSPALPFAEAIKTVCDSFAPIYTGEKEALEVLMADELLTRVYRYVDEVDRSAFFKRMAFTNPHLRVLEIGAGTGGTTSAIFEYLSAADGRYMFSEYCYTDISAGMFVEPKERFKSIPNIEYTVLDIYKDISEQGFENRQFDLIVASNVLHATRSLQRSLQNVRKLLAPEGRFFLTELAAQTKSLNYIWGTLPGWWAGDEDGRVDEPYVDAERWRKEFNDAGFDGLEAVAMDGEAPYQLNAMMVGKPKADSKPLKKLTLLCQDVSGPNVAYNELIEEGYSVDMRTIYDLPLPANQDVIATLDLQEPFFTGLKEERLLAFKKFINSLEGAGIMWLTKQCQMGCTDPRYAQSIGVARTMRSEALLDVAVCEVDDDASSIRRIVDVFSKFQLRKETEISKPDMEYAISKGIVNVSRIFPFRLQDALAAAEGEDDISVFTTRKPGRLDDLRWYKEPRPVLKGDAIEVVPHASGLNFKDILVAMGIVDASKEGFGLEAAGTVSRVGPDAKDIKAGDRVMFMGYSAFASHSYIPESLCAKMPDSLSFEDGATMPCVYSTSIWSLFHIGGLRKGQTVLIHSATGGVGISSIQLALMVGAEVFATVGNDEKVKYLMETFGLPRNRIFHSRDTSFVEDVMRETKGEGVDLALNSLSGELLHATWKCIAKFGKLVEIGKRDLLGAAKLDMTPFLDNRSYCCVDLDQLLFSKPAMVKGLLYEAIEYYQAGHIKPIRPITVMPATKLLDAFRTMQQGQHMGKIVIRMRQGESGELDLDSETRIQKRQKSAKFDGEGYYLLVGGLGGLGRSISTWMIQNGARHFIYLSRSAANSEHEDFVHEIESMGCDAKMVPGSVSNAADVSRAVEQANGRLKGVLQLSMVLRDQAFQEMTIDEWNAASVPKVEGTWNLHQATLQEKLDFFLLFSSLTGQIGTPGQANYASGNTFLDAFAQYRSYLGLPASVIDIGAVQEIGYLARNEKISQRLEATGMLGNVSRTVLLNCVDAATTHFSNASNEPTNGGATFASRRGFTLGLESDIPLNSPENRIIWKKDMRMAIYHNETGDGGDGSGSSNDALKAWLAHARHDVDLLKSAETPVFLATEIGKKIFSLLLRPDDEVDISASLVSLGMDSLVALEMRSWWKQVFAFDVSVLEMMNLGALDALGKHAAEVLIKQAEGDGEEEQNGSR</sequence>
<evidence type="ECO:0000313" key="12">
    <source>
        <dbReference type="EMBL" id="CAK3992631.1"/>
    </source>
</evidence>
<dbReference type="InterPro" id="IPR036291">
    <property type="entry name" value="NAD(P)-bd_dom_sf"/>
</dbReference>
<feature type="domain" description="Ketosynthase family 3 (KS3)" evidence="10">
    <location>
        <begin position="64"/>
        <end position="484"/>
    </location>
</feature>
<feature type="region of interest" description="C-terminal hotdog fold" evidence="7">
    <location>
        <begin position="1089"/>
        <end position="1233"/>
    </location>
</feature>
<feature type="region of interest" description="Disordered" evidence="8">
    <location>
        <begin position="1"/>
        <end position="59"/>
    </location>
</feature>
<dbReference type="InterPro" id="IPR049900">
    <property type="entry name" value="PKS_mFAS_DH"/>
</dbReference>
<feature type="region of interest" description="N-terminal hotdog fold" evidence="7">
    <location>
        <begin position="950"/>
        <end position="1079"/>
    </location>
</feature>
<dbReference type="InterPro" id="IPR013154">
    <property type="entry name" value="ADH-like_N"/>
</dbReference>
<dbReference type="InterPro" id="IPR014043">
    <property type="entry name" value="Acyl_transferase_dom"/>
</dbReference>
<dbReference type="InterPro" id="IPR020843">
    <property type="entry name" value="ER"/>
</dbReference>
<dbReference type="CDD" id="cd00833">
    <property type="entry name" value="PKS"/>
    <property type="match status" value="1"/>
</dbReference>
<dbReference type="InterPro" id="IPR011032">
    <property type="entry name" value="GroES-like_sf"/>
</dbReference>
<keyword evidence="5" id="KW-0511">Multifunctional enzyme</keyword>
<dbReference type="InterPro" id="IPR020807">
    <property type="entry name" value="PKS_DH"/>
</dbReference>
<reference evidence="12" key="1">
    <citation type="submission" date="2023-11" db="EMBL/GenBank/DDBJ databases">
        <authorList>
            <person name="Alioto T."/>
            <person name="Alioto T."/>
            <person name="Gomez Garrido J."/>
        </authorList>
    </citation>
    <scope>NUCLEOTIDE SEQUENCE</scope>
</reference>
<dbReference type="InterPro" id="IPR013217">
    <property type="entry name" value="Methyltransf_12"/>
</dbReference>